<evidence type="ECO:0000256" key="1">
    <source>
        <dbReference type="ARBA" id="ARBA00004651"/>
    </source>
</evidence>
<proteinExistence type="inferred from homology"/>
<dbReference type="Pfam" id="PF12704">
    <property type="entry name" value="MacB_PCD"/>
    <property type="match status" value="1"/>
</dbReference>
<dbReference type="Pfam" id="PF02687">
    <property type="entry name" value="FtsX"/>
    <property type="match status" value="1"/>
</dbReference>
<dbReference type="GO" id="GO:0022857">
    <property type="term" value="F:transmembrane transporter activity"/>
    <property type="evidence" value="ECO:0007669"/>
    <property type="project" value="TreeGrafter"/>
</dbReference>
<feature type="transmembrane region" description="Helical" evidence="7">
    <location>
        <begin position="290"/>
        <end position="316"/>
    </location>
</feature>
<dbReference type="InterPro" id="IPR003838">
    <property type="entry name" value="ABC3_permease_C"/>
</dbReference>
<feature type="domain" description="MacB-like periplasmic core" evidence="9">
    <location>
        <begin position="25"/>
        <end position="256"/>
    </location>
</feature>
<dbReference type="InterPro" id="IPR025857">
    <property type="entry name" value="MacB_PCD"/>
</dbReference>
<dbReference type="PANTHER" id="PTHR30572:SF4">
    <property type="entry name" value="ABC TRANSPORTER PERMEASE YTRF"/>
    <property type="match status" value="1"/>
</dbReference>
<evidence type="ECO:0000256" key="3">
    <source>
        <dbReference type="ARBA" id="ARBA00022692"/>
    </source>
</evidence>
<evidence type="ECO:0000259" key="9">
    <source>
        <dbReference type="Pfam" id="PF12704"/>
    </source>
</evidence>
<gene>
    <name evidence="10" type="ORF">D1614_20130</name>
</gene>
<dbReference type="GO" id="GO:0005886">
    <property type="term" value="C:plasma membrane"/>
    <property type="evidence" value="ECO:0007669"/>
    <property type="project" value="UniProtKB-SubCell"/>
</dbReference>
<feature type="transmembrane region" description="Helical" evidence="7">
    <location>
        <begin position="376"/>
        <end position="399"/>
    </location>
</feature>
<evidence type="ECO:0000259" key="8">
    <source>
        <dbReference type="Pfam" id="PF02687"/>
    </source>
</evidence>
<evidence type="ECO:0000256" key="7">
    <source>
        <dbReference type="SAM" id="Phobius"/>
    </source>
</evidence>
<comment type="caution">
    <text evidence="10">The sequence shown here is derived from an EMBL/GenBank/DDBJ whole genome shotgun (WGS) entry which is preliminary data.</text>
</comment>
<evidence type="ECO:0000256" key="6">
    <source>
        <dbReference type="ARBA" id="ARBA00038076"/>
    </source>
</evidence>
<dbReference type="OrthoDB" id="9770036at2"/>
<accession>A0A399ST19</accession>
<dbReference type="PANTHER" id="PTHR30572">
    <property type="entry name" value="MEMBRANE COMPONENT OF TRANSPORTER-RELATED"/>
    <property type="match status" value="1"/>
</dbReference>
<feature type="transmembrane region" description="Helical" evidence="7">
    <location>
        <begin position="337"/>
        <end position="370"/>
    </location>
</feature>
<keyword evidence="4 7" id="KW-1133">Transmembrane helix</keyword>
<protein>
    <submittedName>
        <fullName evidence="10">ABC transporter permease</fullName>
    </submittedName>
</protein>
<dbReference type="AlphaFoldDB" id="A0A399ST19"/>
<feature type="domain" description="ABC3 transporter permease C-terminal" evidence="8">
    <location>
        <begin position="297"/>
        <end position="410"/>
    </location>
</feature>
<keyword evidence="5 7" id="KW-0472">Membrane</keyword>
<evidence type="ECO:0000256" key="2">
    <source>
        <dbReference type="ARBA" id="ARBA00022475"/>
    </source>
</evidence>
<name>A0A399ST19_9BACT</name>
<reference evidence="10 11" key="1">
    <citation type="submission" date="2018-08" db="EMBL/GenBank/DDBJ databases">
        <title>Pallidiluteibacterium maritimus gen. nov., sp. nov., isolated from coastal sediment.</title>
        <authorList>
            <person name="Zhou L.Y."/>
        </authorList>
    </citation>
    <scope>NUCLEOTIDE SEQUENCE [LARGE SCALE GENOMIC DNA]</scope>
    <source>
        <strain evidence="10 11">XSD2</strain>
    </source>
</reference>
<dbReference type="EMBL" id="QWGR01000017">
    <property type="protein sequence ID" value="RIJ46039.1"/>
    <property type="molecule type" value="Genomic_DNA"/>
</dbReference>
<keyword evidence="3 7" id="KW-0812">Transmembrane</keyword>
<keyword evidence="2" id="KW-1003">Cell membrane</keyword>
<evidence type="ECO:0000313" key="10">
    <source>
        <dbReference type="EMBL" id="RIJ46039.1"/>
    </source>
</evidence>
<organism evidence="10 11">
    <name type="scientific">Maribellus luteus</name>
    <dbReference type="NCBI Taxonomy" id="2305463"/>
    <lineage>
        <taxon>Bacteria</taxon>
        <taxon>Pseudomonadati</taxon>
        <taxon>Bacteroidota</taxon>
        <taxon>Bacteroidia</taxon>
        <taxon>Marinilabiliales</taxon>
        <taxon>Prolixibacteraceae</taxon>
        <taxon>Maribellus</taxon>
    </lineage>
</organism>
<comment type="similarity">
    <text evidence="6">Belongs to the ABC-4 integral membrane protein family.</text>
</comment>
<dbReference type="RefSeq" id="WP_119439790.1">
    <property type="nucleotide sequence ID" value="NZ_QWGR01000017.1"/>
</dbReference>
<comment type="subcellular location">
    <subcellularLocation>
        <location evidence="1">Cell membrane</location>
        <topology evidence="1">Multi-pass membrane protein</topology>
    </subcellularLocation>
</comment>
<dbReference type="InterPro" id="IPR050250">
    <property type="entry name" value="Macrolide_Exporter_MacB"/>
</dbReference>
<sequence length="417" mass="46612">MLLIRLTYESLSFAFNSLRANKLRTLLSLLGITIGIFAIISVFTVIDSLERGIRESLSGLGSNMIYVAKWPWTPPEGETEYPWWRYMNRPSPELEEAEEIVRRANTVENAAFLFGFSRTVQAGSDNMDNVTVMATTHAMYDVWNLDVEKGRYFTESEMRNGAPVAVIGADIEKELFAGMNALDRVMKIQGHKFRVIGVYRRKGQDAFGNTMDKNIHISVIKSMNMVDIRNRDIGQTICIKARPNVDSERFKAEIEGIMRTLRRLKPVEDNDFALNEVSLISSRFDQFFKVFNLAGAIIGGFSILVGGFGIANIMFVSVKERTKIIGIQKSLGAKRYFILLEFIFEAIVLSVIGGLVGLLLIYIGTLIITYSTEFEITLTVVNIIKGLVISSVIGFLAGFMPARSAARLDPVIAINSL</sequence>
<keyword evidence="11" id="KW-1185">Reference proteome</keyword>
<dbReference type="Proteomes" id="UP000265926">
    <property type="component" value="Unassembled WGS sequence"/>
</dbReference>
<evidence type="ECO:0000256" key="5">
    <source>
        <dbReference type="ARBA" id="ARBA00023136"/>
    </source>
</evidence>
<feature type="transmembrane region" description="Helical" evidence="7">
    <location>
        <begin position="26"/>
        <end position="46"/>
    </location>
</feature>
<evidence type="ECO:0000313" key="11">
    <source>
        <dbReference type="Proteomes" id="UP000265926"/>
    </source>
</evidence>
<evidence type="ECO:0000256" key="4">
    <source>
        <dbReference type="ARBA" id="ARBA00022989"/>
    </source>
</evidence>